<dbReference type="InterPro" id="IPR053136">
    <property type="entry name" value="UTP_pyrophosphatase-like"/>
</dbReference>
<evidence type="ECO:0000259" key="1">
    <source>
        <dbReference type="Pfam" id="PF01863"/>
    </source>
</evidence>
<protein>
    <submittedName>
        <fullName evidence="2">M48 family metallopeptidase</fullName>
    </submittedName>
</protein>
<evidence type="ECO:0000313" key="2">
    <source>
        <dbReference type="EMBL" id="QTD47508.1"/>
    </source>
</evidence>
<dbReference type="CDD" id="cd07344">
    <property type="entry name" value="M48_yhfN_like"/>
    <property type="match status" value="1"/>
</dbReference>
<keyword evidence="3" id="KW-1185">Reference proteome</keyword>
<dbReference type="KEGG" id="otd:J1M35_20235"/>
<dbReference type="PANTHER" id="PTHR30399:SF1">
    <property type="entry name" value="UTP PYROPHOSPHATASE"/>
    <property type="match status" value="1"/>
</dbReference>
<organism evidence="2 3">
    <name type="scientific">Ottowia testudinis</name>
    <dbReference type="NCBI Taxonomy" id="2816950"/>
    <lineage>
        <taxon>Bacteria</taxon>
        <taxon>Pseudomonadati</taxon>
        <taxon>Pseudomonadota</taxon>
        <taxon>Betaproteobacteria</taxon>
        <taxon>Burkholderiales</taxon>
        <taxon>Comamonadaceae</taxon>
        <taxon>Ottowia</taxon>
    </lineage>
</organism>
<dbReference type="EMBL" id="CP071796">
    <property type="protein sequence ID" value="QTD47508.1"/>
    <property type="molecule type" value="Genomic_DNA"/>
</dbReference>
<feature type="domain" description="YgjP-like metallopeptidase" evidence="1">
    <location>
        <begin position="80"/>
        <end position="294"/>
    </location>
</feature>
<evidence type="ECO:0000313" key="3">
    <source>
        <dbReference type="Proteomes" id="UP000663903"/>
    </source>
</evidence>
<gene>
    <name evidence="2" type="ORF">J1M35_20235</name>
</gene>
<dbReference type="Pfam" id="PF01863">
    <property type="entry name" value="YgjP-like"/>
    <property type="match status" value="1"/>
</dbReference>
<dbReference type="Gene3D" id="3.30.2010.10">
    <property type="entry name" value="Metalloproteases ('zincins'), catalytic domain"/>
    <property type="match status" value="1"/>
</dbReference>
<dbReference type="AlphaFoldDB" id="A0A975H532"/>
<dbReference type="PANTHER" id="PTHR30399">
    <property type="entry name" value="UNCHARACTERIZED PROTEIN YGJP"/>
    <property type="match status" value="1"/>
</dbReference>
<sequence length="300" mass="33796">MLQLVLDLFGVAPAAQQSEAKATPALDGCAQAAPQLIAKEPAVSLDDALAPAQFTHPRANRAIHFAHARVHYEFQRGQRRTIGFSVGADGLAVRAPRWTPLHEVEAALREKERWIVAKLGEARARHERIESNRIAWRDGATLPFLGQPVTLVLDPRQRHGRGGAVLAESDGARVLHIGLPHSATPDQLRDTAQAWLMRQARRVFTARLDHFAPRLSVRWQRLSLSSAGTRWGSASADGSIRLNWRLIHFREPIIDYVVVHELAHLREMNHGPRFWQHVQSVLPDYAERRVQLKDEAVPRW</sequence>
<accession>A0A975H532</accession>
<name>A0A975H532_9BURK</name>
<dbReference type="Proteomes" id="UP000663903">
    <property type="component" value="Chromosome"/>
</dbReference>
<reference evidence="2" key="1">
    <citation type="submission" date="2021-03" db="EMBL/GenBank/DDBJ databases">
        <title>Ottowia sp. 27C isolated from the cloaca of a Giant Asian pond turtle (Heosemys grandis).</title>
        <authorList>
            <person name="Spergser J."/>
            <person name="Busse H.-J."/>
        </authorList>
    </citation>
    <scope>NUCLEOTIDE SEQUENCE</scope>
    <source>
        <strain evidence="2">27C</strain>
    </source>
</reference>
<dbReference type="InterPro" id="IPR002725">
    <property type="entry name" value="YgjP-like_metallopeptidase"/>
</dbReference>
<proteinExistence type="predicted"/>